<comment type="function">
    <text evidence="4">Catalyzes the reversible isomerization-deamination of glucosamine 6-phosphate (GlcN6P) to form fructose 6-phosphate (Fru6P) and ammonium ion.</text>
</comment>
<protein>
    <recommendedName>
        <fullName evidence="4">Glucosamine-6-phosphate deaminase</fullName>
        <ecNumber evidence="4">3.5.99.6</ecNumber>
    </recommendedName>
    <alternativeName>
        <fullName evidence="4">GlcN6P deaminase</fullName>
        <shortName evidence="4">GNPDA</shortName>
    </alternativeName>
    <alternativeName>
        <fullName evidence="4">Glucosamine-6-phosphate isomerase</fullName>
    </alternativeName>
</protein>
<comment type="activity regulation">
    <text evidence="4">Allosterically activated by N-acetylglucosamine 6-phosphate (GlcNAc6P).</text>
</comment>
<dbReference type="AlphaFoldDB" id="A0A919GC42"/>
<accession>A0A919GC42</accession>
<dbReference type="InterPro" id="IPR018321">
    <property type="entry name" value="Glucosamine6P_isomerase_CS"/>
</dbReference>
<dbReference type="GO" id="GO:0042802">
    <property type="term" value="F:identical protein binding"/>
    <property type="evidence" value="ECO:0007669"/>
    <property type="project" value="TreeGrafter"/>
</dbReference>
<evidence type="ECO:0000259" key="5">
    <source>
        <dbReference type="Pfam" id="PF01182"/>
    </source>
</evidence>
<name>A0A919GC42_9ACTN</name>
<dbReference type="Pfam" id="PF01182">
    <property type="entry name" value="Glucosamine_iso"/>
    <property type="match status" value="1"/>
</dbReference>
<dbReference type="NCBIfam" id="NF001684">
    <property type="entry name" value="PRK00443.1-4"/>
    <property type="match status" value="1"/>
</dbReference>
<sequence length="280" mass="29310">MRVHAHTPRVETHQIGRTSVEVVIVPDARAGGELIAEAMAQLLRRKPDAVLGVATGSTPLPVYEALAAKVRSGGVDASRARIAQLDEYVGLPADHPESYRSVLGRQVLQPLGLGPGAFMGPDGRAADIPAACAAYEETLEKAGGVDLQLLGIGTDGHIGFNEPCSSLASRTRIKTLTEQTRVDNARFFDGDIEQVPHHVITQGIGTILAARHVVLLATGAGKADAVAASVEGPVAAVCPASALQLHPHATVVVDEAAAAELKLADYFRHTFAAKPDWQGI</sequence>
<feature type="site" description="Part of the allosteric site" evidence="4">
    <location>
        <position position="172"/>
    </location>
</feature>
<keyword evidence="3 4" id="KW-0119">Carbohydrate metabolism</keyword>
<evidence type="ECO:0000256" key="2">
    <source>
        <dbReference type="ARBA" id="ARBA00022801"/>
    </source>
</evidence>
<dbReference type="InterPro" id="IPR006148">
    <property type="entry name" value="Glc/Gal-6P_isomerase"/>
</dbReference>
<dbReference type="NCBIfam" id="TIGR00502">
    <property type="entry name" value="nagB"/>
    <property type="match status" value="1"/>
</dbReference>
<dbReference type="PANTHER" id="PTHR11280:SF5">
    <property type="entry name" value="GLUCOSAMINE-6-PHOSPHATE ISOMERASE"/>
    <property type="match status" value="1"/>
</dbReference>
<feature type="active site" description="Proton acceptor; for ring-opening step" evidence="4">
    <location>
        <position position="157"/>
    </location>
</feature>
<feature type="domain" description="Glucosamine/galactosamine-6-phosphate isomerase" evidence="5">
    <location>
        <begin position="29"/>
        <end position="244"/>
    </location>
</feature>
<dbReference type="PANTHER" id="PTHR11280">
    <property type="entry name" value="GLUCOSAMINE-6-PHOSPHATE ISOMERASE"/>
    <property type="match status" value="1"/>
</dbReference>
<gene>
    <name evidence="4 6" type="primary">nagB</name>
    <name evidence="6" type="ORF">GCM10018793_39780</name>
</gene>
<proteinExistence type="inferred from homology"/>
<feature type="active site" description="For ring-opening step" evidence="4">
    <location>
        <position position="155"/>
    </location>
</feature>
<comment type="caution">
    <text evidence="6">The sequence shown here is derived from an EMBL/GenBank/DDBJ whole genome shotgun (WGS) entry which is preliminary data.</text>
</comment>
<keyword evidence="7" id="KW-1185">Reference proteome</keyword>
<feature type="site" description="Part of the allosteric site" evidence="4">
    <location>
        <position position="174"/>
    </location>
</feature>
<evidence type="ECO:0000313" key="6">
    <source>
        <dbReference type="EMBL" id="GHH81724.1"/>
    </source>
</evidence>
<comment type="similarity">
    <text evidence="4">Belongs to the glucosamine/galactosamine-6-phosphate isomerase family. NagB subfamily.</text>
</comment>
<dbReference type="FunFam" id="3.40.50.1360:FF:000003">
    <property type="entry name" value="Glucosamine-6-phosphate deaminase"/>
    <property type="match status" value="1"/>
</dbReference>
<dbReference type="InterPro" id="IPR037171">
    <property type="entry name" value="NagB/RpiA_transferase-like"/>
</dbReference>
<dbReference type="CDD" id="cd01399">
    <property type="entry name" value="GlcN6P_deaminase"/>
    <property type="match status" value="1"/>
</dbReference>
<dbReference type="EMBL" id="BNCD01000011">
    <property type="protein sequence ID" value="GHH81724.1"/>
    <property type="molecule type" value="Genomic_DNA"/>
</dbReference>
<dbReference type="GO" id="GO:0006046">
    <property type="term" value="P:N-acetylglucosamine catabolic process"/>
    <property type="evidence" value="ECO:0007669"/>
    <property type="project" value="UniProtKB-UniRule"/>
</dbReference>
<feature type="active site" description="Proton acceptor; for enolization step" evidence="4">
    <location>
        <position position="86"/>
    </location>
</feature>
<comment type="caution">
    <text evidence="4">Lacks conserved residue(s) required for the propagation of feature annotation.</text>
</comment>
<dbReference type="GO" id="GO:0005975">
    <property type="term" value="P:carbohydrate metabolic process"/>
    <property type="evidence" value="ECO:0007669"/>
    <property type="project" value="InterPro"/>
</dbReference>
<dbReference type="SUPFAM" id="SSF100950">
    <property type="entry name" value="NagB/RpiA/CoA transferase-like"/>
    <property type="match status" value="1"/>
</dbReference>
<dbReference type="GO" id="GO:0019262">
    <property type="term" value="P:N-acetylneuraminate catabolic process"/>
    <property type="evidence" value="ECO:0007669"/>
    <property type="project" value="UniProtKB-UniRule"/>
</dbReference>
<keyword evidence="2 4" id="KW-0378">Hydrolase</keyword>
<dbReference type="Proteomes" id="UP000603708">
    <property type="component" value="Unassembled WGS sequence"/>
</dbReference>
<evidence type="ECO:0000256" key="4">
    <source>
        <dbReference type="HAMAP-Rule" id="MF_01241"/>
    </source>
</evidence>
<reference evidence="6" key="2">
    <citation type="submission" date="2020-09" db="EMBL/GenBank/DDBJ databases">
        <authorList>
            <person name="Sun Q."/>
            <person name="Ohkuma M."/>
        </authorList>
    </citation>
    <scope>NUCLEOTIDE SEQUENCE</scope>
    <source>
        <strain evidence="6">JCM 5069</strain>
    </source>
</reference>
<dbReference type="PROSITE" id="PS01161">
    <property type="entry name" value="GLC_GALNAC_ISOMERASE"/>
    <property type="match status" value="1"/>
</dbReference>
<evidence type="ECO:0000313" key="7">
    <source>
        <dbReference type="Proteomes" id="UP000603708"/>
    </source>
</evidence>
<dbReference type="GO" id="GO:0005737">
    <property type="term" value="C:cytoplasm"/>
    <property type="evidence" value="ECO:0007669"/>
    <property type="project" value="TreeGrafter"/>
</dbReference>
<keyword evidence="4" id="KW-0021">Allosteric enzyme</keyword>
<feature type="site" description="Part of the allosteric site" evidence="4">
    <location>
        <position position="165"/>
    </location>
</feature>
<dbReference type="Gene3D" id="3.40.50.1360">
    <property type="match status" value="1"/>
</dbReference>
<feature type="site" description="Part of the allosteric site" evidence="4">
    <location>
        <position position="175"/>
    </location>
</feature>
<comment type="pathway">
    <text evidence="4">Amino-sugar metabolism; N-acetylneuraminate degradation; D-fructose 6-phosphate from N-acetylneuraminate: step 5/5.</text>
</comment>
<dbReference type="GO" id="GO:0006043">
    <property type="term" value="P:glucosamine catabolic process"/>
    <property type="evidence" value="ECO:0007669"/>
    <property type="project" value="TreeGrafter"/>
</dbReference>
<comment type="catalytic activity">
    <reaction evidence="1 4">
        <text>alpha-D-glucosamine 6-phosphate + H2O = beta-D-fructose 6-phosphate + NH4(+)</text>
        <dbReference type="Rhea" id="RHEA:12172"/>
        <dbReference type="ChEBI" id="CHEBI:15377"/>
        <dbReference type="ChEBI" id="CHEBI:28938"/>
        <dbReference type="ChEBI" id="CHEBI:57634"/>
        <dbReference type="ChEBI" id="CHEBI:75989"/>
        <dbReference type="EC" id="3.5.99.6"/>
    </reaction>
</comment>
<evidence type="ECO:0000256" key="1">
    <source>
        <dbReference type="ARBA" id="ARBA00000644"/>
    </source>
</evidence>
<dbReference type="HAMAP" id="MF_01241">
    <property type="entry name" value="GlcN6P_deamin"/>
    <property type="match status" value="1"/>
</dbReference>
<dbReference type="GO" id="GO:0004342">
    <property type="term" value="F:glucosamine-6-phosphate deaminase activity"/>
    <property type="evidence" value="ECO:0007669"/>
    <property type="project" value="UniProtKB-UniRule"/>
</dbReference>
<dbReference type="InterPro" id="IPR004547">
    <property type="entry name" value="Glucosamine6P_isomerase"/>
</dbReference>
<organism evidence="6 7">
    <name type="scientific">Streptomyces sulfonofaciens</name>
    <dbReference type="NCBI Taxonomy" id="68272"/>
    <lineage>
        <taxon>Bacteria</taxon>
        <taxon>Bacillati</taxon>
        <taxon>Actinomycetota</taxon>
        <taxon>Actinomycetes</taxon>
        <taxon>Kitasatosporales</taxon>
        <taxon>Streptomycetaceae</taxon>
        <taxon>Streptomyces</taxon>
    </lineage>
</organism>
<reference evidence="6" key="1">
    <citation type="journal article" date="2014" name="Int. J. Syst. Evol. Microbiol.">
        <title>Complete genome sequence of Corynebacterium casei LMG S-19264T (=DSM 44701T), isolated from a smear-ripened cheese.</title>
        <authorList>
            <consortium name="US DOE Joint Genome Institute (JGI-PGF)"/>
            <person name="Walter F."/>
            <person name="Albersmeier A."/>
            <person name="Kalinowski J."/>
            <person name="Ruckert C."/>
        </authorList>
    </citation>
    <scope>NUCLEOTIDE SEQUENCE</scope>
    <source>
        <strain evidence="6">JCM 5069</strain>
    </source>
</reference>
<dbReference type="EC" id="3.5.99.6" evidence="4"/>
<evidence type="ECO:0000256" key="3">
    <source>
        <dbReference type="ARBA" id="ARBA00023277"/>
    </source>
</evidence>
<feature type="active site" description="For ring-opening step" evidence="4">
    <location>
        <position position="162"/>
    </location>
</feature>